<accession>A0A9D5H1J9</accession>
<dbReference type="EMBL" id="JAGGNH010000150">
    <property type="protein sequence ID" value="KAJ0959852.1"/>
    <property type="molecule type" value="Genomic_DNA"/>
</dbReference>
<feature type="compositionally biased region" description="Basic and acidic residues" evidence="1">
    <location>
        <begin position="1"/>
        <end position="12"/>
    </location>
</feature>
<gene>
    <name evidence="2" type="ORF">J5N97_000438</name>
</gene>
<reference evidence="2 3" key="1">
    <citation type="journal article" date="2022" name="Hortic Res">
        <title>The genome of Dioscorea zingiberensis sheds light on the biosynthesis, origin and evolution of the medicinally important diosgenin saponins.</title>
        <authorList>
            <person name="Li Y."/>
            <person name="Tan C."/>
            <person name="Li Z."/>
            <person name="Guo J."/>
            <person name="Li S."/>
            <person name="Chen X."/>
            <person name="Wang C."/>
            <person name="Dai X."/>
            <person name="Yang H."/>
            <person name="Song W."/>
            <person name="Hou L."/>
            <person name="Xu J."/>
            <person name="Tong Z."/>
            <person name="Xu A."/>
            <person name="Yuan X."/>
            <person name="Wang W."/>
            <person name="Yang Q."/>
            <person name="Chen L."/>
            <person name="Sun Z."/>
            <person name="Wang K."/>
            <person name="Pan B."/>
            <person name="Chen J."/>
            <person name="Bao Y."/>
            <person name="Liu F."/>
            <person name="Qi X."/>
            <person name="Gang D.R."/>
            <person name="Wen J."/>
            <person name="Li J."/>
        </authorList>
    </citation>
    <scope>NUCLEOTIDE SEQUENCE [LARGE SCALE GENOMIC DNA]</scope>
    <source>
        <strain evidence="2">Dzin_1.0</strain>
    </source>
</reference>
<protein>
    <submittedName>
        <fullName evidence="2">Uncharacterized protein</fullName>
    </submittedName>
</protein>
<dbReference type="Proteomes" id="UP001085076">
    <property type="component" value="Unassembled WGS sequence"/>
</dbReference>
<comment type="caution">
    <text evidence="2">The sequence shown here is derived from an EMBL/GenBank/DDBJ whole genome shotgun (WGS) entry which is preliminary data.</text>
</comment>
<evidence type="ECO:0000313" key="3">
    <source>
        <dbReference type="Proteomes" id="UP001085076"/>
    </source>
</evidence>
<name>A0A9D5H1J9_9LILI</name>
<feature type="region of interest" description="Disordered" evidence="1">
    <location>
        <begin position="1"/>
        <end position="25"/>
    </location>
</feature>
<proteinExistence type="predicted"/>
<keyword evidence="3" id="KW-1185">Reference proteome</keyword>
<dbReference type="AlphaFoldDB" id="A0A9D5H1J9"/>
<sequence>MKLREDSQVYDKPRRRRSVAPSPISARSEYSQHSNILLQWYWNVHLYGYPVSMGTPRSTMGTPYSFSVQYDPDDGSYDEDLKNSTYPPPSQWRLEDECTRVGTSITWMLGCNRMSLLVQAVFGATFVHSRTCADMETIPCDDSSAATSHWELLCKEYLDEEYGKRFWGLFGATLAGPKKESIKQSYVSGALACLAPNSFNTAATALAYWYGGEATGARVDNPKASFSGLLDIAVHCLYYCRSWKHDLIYLKGPVPFKQFCNFR</sequence>
<organism evidence="2 3">
    <name type="scientific">Dioscorea zingiberensis</name>
    <dbReference type="NCBI Taxonomy" id="325984"/>
    <lineage>
        <taxon>Eukaryota</taxon>
        <taxon>Viridiplantae</taxon>
        <taxon>Streptophyta</taxon>
        <taxon>Embryophyta</taxon>
        <taxon>Tracheophyta</taxon>
        <taxon>Spermatophyta</taxon>
        <taxon>Magnoliopsida</taxon>
        <taxon>Liliopsida</taxon>
        <taxon>Dioscoreales</taxon>
        <taxon>Dioscoreaceae</taxon>
        <taxon>Dioscorea</taxon>
    </lineage>
</organism>
<evidence type="ECO:0000256" key="1">
    <source>
        <dbReference type="SAM" id="MobiDB-lite"/>
    </source>
</evidence>
<evidence type="ECO:0000313" key="2">
    <source>
        <dbReference type="EMBL" id="KAJ0959852.1"/>
    </source>
</evidence>